<keyword evidence="2" id="KW-1185">Reference proteome</keyword>
<sequence>MLEHFLDPGFLQGLAAFLGPIAVLIAPTEEIEAMIFDGYGAEVEEEVVIDTVEIANEDGPGPLSHRDAA</sequence>
<name>A0A2P2E6W1_9PROT</name>
<dbReference type="RefSeq" id="WP_108983654.1">
    <property type="nucleotide sequence ID" value="NZ_BFBR01000001.1"/>
</dbReference>
<dbReference type="EMBL" id="BFBR01000001">
    <property type="protein sequence ID" value="GBF56805.1"/>
    <property type="molecule type" value="Genomic_DNA"/>
</dbReference>
<reference evidence="1 2" key="1">
    <citation type="journal article" date="2018" name="Genome Announc.">
        <title>Draft Genome Sequence of "Candidatus Phycosocius bacilliformis," an Alphaproteobacterial Ectosymbiont of the Hydrocarbon-Producing Green Alga Botryococcus braunii.</title>
        <authorList>
            <person name="Tanabe Y."/>
            <person name="Yamaguchi H."/>
            <person name="Watanabe M.M."/>
        </authorList>
    </citation>
    <scope>NUCLEOTIDE SEQUENCE [LARGE SCALE GENOMIC DNA]</scope>
    <source>
        <strain evidence="1 2">BOTRYCO-2</strain>
    </source>
</reference>
<protein>
    <submittedName>
        <fullName evidence="1">Uncharacterized protein</fullName>
    </submittedName>
</protein>
<organism evidence="1 2">
    <name type="scientific">Candidatus Phycosocius bacilliformis</name>
    <dbReference type="NCBI Taxonomy" id="1445552"/>
    <lineage>
        <taxon>Bacteria</taxon>
        <taxon>Pseudomonadati</taxon>
        <taxon>Pseudomonadota</taxon>
        <taxon>Alphaproteobacteria</taxon>
        <taxon>Caulobacterales</taxon>
        <taxon>Caulobacterales incertae sedis</taxon>
        <taxon>Candidatus Phycosocius</taxon>
    </lineage>
</organism>
<evidence type="ECO:0000313" key="2">
    <source>
        <dbReference type="Proteomes" id="UP000245086"/>
    </source>
</evidence>
<comment type="caution">
    <text evidence="1">The sequence shown here is derived from an EMBL/GenBank/DDBJ whole genome shotgun (WGS) entry which is preliminary data.</text>
</comment>
<gene>
    <name evidence="1" type="ORF">PbB2_00462</name>
</gene>
<accession>A0A2P2E6W1</accession>
<dbReference type="AlphaFoldDB" id="A0A2P2E6W1"/>
<proteinExistence type="predicted"/>
<evidence type="ECO:0000313" key="1">
    <source>
        <dbReference type="EMBL" id="GBF56805.1"/>
    </source>
</evidence>
<dbReference type="Proteomes" id="UP000245086">
    <property type="component" value="Unassembled WGS sequence"/>
</dbReference>
<dbReference type="OrthoDB" id="9976545at2"/>